<gene>
    <name evidence="4" type="ORF">IQ63_40945</name>
</gene>
<dbReference type="InterPro" id="IPR050832">
    <property type="entry name" value="Bact_Acetyltransf"/>
</dbReference>
<dbReference type="InterPro" id="IPR016181">
    <property type="entry name" value="Acyl_CoA_acyltransferase"/>
</dbReference>
<dbReference type="Proteomes" id="UP000037151">
    <property type="component" value="Unassembled WGS sequence"/>
</dbReference>
<dbReference type="PATRIC" id="fig|42234.21.peg.8414"/>
<dbReference type="InterPro" id="IPR000182">
    <property type="entry name" value="GNAT_dom"/>
</dbReference>
<dbReference type="PANTHER" id="PTHR43877:SF2">
    <property type="entry name" value="AMINOALKYLPHOSPHONATE N-ACETYLTRANSFERASE-RELATED"/>
    <property type="match status" value="1"/>
</dbReference>
<organism evidence="4 5">
    <name type="scientific">Streptomyces acidiscabies</name>
    <dbReference type="NCBI Taxonomy" id="42234"/>
    <lineage>
        <taxon>Bacteria</taxon>
        <taxon>Bacillati</taxon>
        <taxon>Actinomycetota</taxon>
        <taxon>Actinomycetes</taxon>
        <taxon>Kitasatosporales</taxon>
        <taxon>Streptomycetaceae</taxon>
        <taxon>Streptomyces</taxon>
    </lineage>
</organism>
<dbReference type="PIRSF" id="PIRSF037663">
    <property type="entry name" value="Acetyltransf_GNAT_prd"/>
    <property type="match status" value="1"/>
</dbReference>
<sequence>MPTPITPARITDLHEVLADHPRYWGERDLRALHLRALVQEFPETCLVARTADGIHGYLLGFVTPTGTGYVHVVAVRDDARGTGLGRALYGAFGEAARGQGAVRLKAITSTGNSGSIAFHRALGFAVTVVADYNGPGEAMAVFTRPLP</sequence>
<evidence type="ECO:0000313" key="5">
    <source>
        <dbReference type="Proteomes" id="UP000037151"/>
    </source>
</evidence>
<evidence type="ECO:0000259" key="3">
    <source>
        <dbReference type="PROSITE" id="PS51186"/>
    </source>
</evidence>
<reference evidence="5" key="1">
    <citation type="submission" date="2014-07" db="EMBL/GenBank/DDBJ databases">
        <title>Genome sequencing of plant-pathogenic Streptomyces species.</title>
        <authorList>
            <person name="Harrison J."/>
            <person name="Sapp M."/>
            <person name="Thwaites R."/>
            <person name="Studholme D.J."/>
        </authorList>
    </citation>
    <scope>NUCLEOTIDE SEQUENCE [LARGE SCALE GENOMIC DNA]</scope>
    <source>
        <strain evidence="5">NCPPB 4445</strain>
    </source>
</reference>
<dbReference type="InterPro" id="IPR017255">
    <property type="entry name" value="AcTrfase_GNAT_prd"/>
</dbReference>
<dbReference type="PROSITE" id="PS51186">
    <property type="entry name" value="GNAT"/>
    <property type="match status" value="1"/>
</dbReference>
<evidence type="ECO:0000313" key="4">
    <source>
        <dbReference type="EMBL" id="KND25202.1"/>
    </source>
</evidence>
<dbReference type="Pfam" id="PF00583">
    <property type="entry name" value="Acetyltransf_1"/>
    <property type="match status" value="1"/>
</dbReference>
<keyword evidence="2" id="KW-0012">Acyltransferase</keyword>
<protein>
    <submittedName>
        <fullName evidence="4">GCN5 family acetyltransferase</fullName>
    </submittedName>
</protein>
<accession>A0A0L0JHL5</accession>
<comment type="caution">
    <text evidence="4">The sequence shown here is derived from an EMBL/GenBank/DDBJ whole genome shotgun (WGS) entry which is preliminary data.</text>
</comment>
<dbReference type="PANTHER" id="PTHR43877">
    <property type="entry name" value="AMINOALKYLPHOSPHONATE N-ACETYLTRANSFERASE-RELATED-RELATED"/>
    <property type="match status" value="1"/>
</dbReference>
<proteinExistence type="predicted"/>
<dbReference type="GO" id="GO:0016747">
    <property type="term" value="F:acyltransferase activity, transferring groups other than amino-acyl groups"/>
    <property type="evidence" value="ECO:0007669"/>
    <property type="project" value="InterPro"/>
</dbReference>
<evidence type="ECO:0000256" key="2">
    <source>
        <dbReference type="ARBA" id="ARBA00023315"/>
    </source>
</evidence>
<dbReference type="SUPFAM" id="SSF55729">
    <property type="entry name" value="Acyl-CoA N-acyltransferases (Nat)"/>
    <property type="match status" value="1"/>
</dbReference>
<dbReference type="AlphaFoldDB" id="A0A0L0JHL5"/>
<dbReference type="Gene3D" id="3.40.630.30">
    <property type="match status" value="1"/>
</dbReference>
<name>A0A0L0JHL5_9ACTN</name>
<keyword evidence="1 4" id="KW-0808">Transferase</keyword>
<dbReference type="RefSeq" id="WP_050375113.1">
    <property type="nucleotide sequence ID" value="NZ_KQ257834.1"/>
</dbReference>
<feature type="domain" description="N-acetyltransferase" evidence="3">
    <location>
        <begin position="3"/>
        <end position="147"/>
    </location>
</feature>
<dbReference type="EMBL" id="JPPY01000229">
    <property type="protein sequence ID" value="KND25202.1"/>
    <property type="molecule type" value="Genomic_DNA"/>
</dbReference>
<evidence type="ECO:0000256" key="1">
    <source>
        <dbReference type="ARBA" id="ARBA00022679"/>
    </source>
</evidence>
<dbReference type="CDD" id="cd04301">
    <property type="entry name" value="NAT_SF"/>
    <property type="match status" value="1"/>
</dbReference>